<keyword evidence="2" id="KW-1185">Reference proteome</keyword>
<organism evidence="1 2">
    <name type="scientific">Plasmopara halstedii</name>
    <name type="common">Downy mildew of sunflower</name>
    <dbReference type="NCBI Taxonomy" id="4781"/>
    <lineage>
        <taxon>Eukaryota</taxon>
        <taxon>Sar</taxon>
        <taxon>Stramenopiles</taxon>
        <taxon>Oomycota</taxon>
        <taxon>Peronosporomycetes</taxon>
        <taxon>Peronosporales</taxon>
        <taxon>Peronosporaceae</taxon>
        <taxon>Plasmopara</taxon>
    </lineage>
</organism>
<dbReference type="Proteomes" id="UP000054928">
    <property type="component" value="Unassembled WGS sequence"/>
</dbReference>
<protein>
    <submittedName>
        <fullName evidence="1">Uncharacterized protein</fullName>
    </submittedName>
</protein>
<dbReference type="RefSeq" id="XP_024572082.1">
    <property type="nucleotide sequence ID" value="XM_024727236.1"/>
</dbReference>
<evidence type="ECO:0000313" key="2">
    <source>
        <dbReference type="Proteomes" id="UP000054928"/>
    </source>
</evidence>
<evidence type="ECO:0000313" key="1">
    <source>
        <dbReference type="EMBL" id="CEG35713.1"/>
    </source>
</evidence>
<reference evidence="2" key="1">
    <citation type="submission" date="2014-09" db="EMBL/GenBank/DDBJ databases">
        <authorList>
            <person name="Sharma Rahul"/>
            <person name="Thines Marco"/>
        </authorList>
    </citation>
    <scope>NUCLEOTIDE SEQUENCE [LARGE SCALE GENOMIC DNA]</scope>
</reference>
<dbReference type="AlphaFoldDB" id="A0A0P1A6F3"/>
<name>A0A0P1A6F3_PLAHL</name>
<dbReference type="GeneID" id="36395105"/>
<dbReference type="EMBL" id="CCYD01000109">
    <property type="protein sequence ID" value="CEG35713.1"/>
    <property type="molecule type" value="Genomic_DNA"/>
</dbReference>
<sequence>MSYDAQVKRTLALWIIKNPVEAGLDVRPSLLGAVRHEVRIRCNSVDSAGIGASLSALLRSASKFNEASSALLAARSESV</sequence>
<proteinExistence type="predicted"/>
<accession>A0A0P1A6F3</accession>